<keyword evidence="8" id="KW-1185">Reference proteome</keyword>
<keyword evidence="3 6" id="KW-0812">Transmembrane</keyword>
<dbReference type="AlphaFoldDB" id="A0A4R1GK58"/>
<keyword evidence="5 6" id="KW-0472">Membrane</keyword>
<feature type="transmembrane region" description="Helical" evidence="6">
    <location>
        <begin position="195"/>
        <end position="213"/>
    </location>
</feature>
<feature type="transmembrane region" description="Helical" evidence="6">
    <location>
        <begin position="6"/>
        <end position="23"/>
    </location>
</feature>
<reference evidence="7 8" key="1">
    <citation type="submission" date="2019-03" db="EMBL/GenBank/DDBJ databases">
        <title>Genomic Encyclopedia of Archaeal and Bacterial Type Strains, Phase II (KMG-II): from individual species to whole genera.</title>
        <authorList>
            <person name="Goeker M."/>
        </authorList>
    </citation>
    <scope>NUCLEOTIDE SEQUENCE [LARGE SCALE GENOMIC DNA]</scope>
    <source>
        <strain evidence="7 8">DSM 24425</strain>
    </source>
</reference>
<keyword evidence="4 6" id="KW-1133">Transmembrane helix</keyword>
<feature type="transmembrane region" description="Helical" evidence="6">
    <location>
        <begin position="63"/>
        <end position="81"/>
    </location>
</feature>
<evidence type="ECO:0000313" key="7">
    <source>
        <dbReference type="EMBL" id="TCK06389.1"/>
    </source>
</evidence>
<comment type="subcellular location">
    <subcellularLocation>
        <location evidence="1">Membrane</location>
        <topology evidence="1">Multi-pass membrane protein</topology>
    </subcellularLocation>
</comment>
<protein>
    <submittedName>
        <fullName evidence="7">Putative ABC transport system permease protein</fullName>
    </submittedName>
</protein>
<feature type="transmembrane region" description="Helical" evidence="6">
    <location>
        <begin position="219"/>
        <end position="249"/>
    </location>
</feature>
<feature type="transmembrane region" description="Helical" evidence="6">
    <location>
        <begin position="35"/>
        <end position="57"/>
    </location>
</feature>
<dbReference type="RefSeq" id="WP_132524881.1">
    <property type="nucleotide sequence ID" value="NZ_SMFV01000001.1"/>
</dbReference>
<gene>
    <name evidence="7" type="ORF">CLV27_0190</name>
</gene>
<dbReference type="OrthoDB" id="9791807at2"/>
<organism evidence="7 8">
    <name type="scientific">Phorcysia thermohydrogeniphila</name>
    <dbReference type="NCBI Taxonomy" id="936138"/>
    <lineage>
        <taxon>Bacteria</taxon>
        <taxon>Pseudomonadati</taxon>
        <taxon>Aquificota</taxon>
        <taxon>Aquificia</taxon>
        <taxon>Desulfurobacteriales</taxon>
        <taxon>Desulfurobacteriaceae</taxon>
        <taxon>Phorcysia</taxon>
    </lineage>
</organism>
<dbReference type="EMBL" id="SMFV01000001">
    <property type="protein sequence ID" value="TCK06389.1"/>
    <property type="molecule type" value="Genomic_DNA"/>
</dbReference>
<evidence type="ECO:0000313" key="8">
    <source>
        <dbReference type="Proteomes" id="UP000295777"/>
    </source>
</evidence>
<comment type="similarity">
    <text evidence="2">Belongs to the UPF0014 family.</text>
</comment>
<dbReference type="Proteomes" id="UP000295777">
    <property type="component" value="Unassembled WGS sequence"/>
</dbReference>
<dbReference type="PANTHER" id="PTHR30028">
    <property type="entry name" value="UPF0014 INNER MEMBRANE PROTEIN YBBM-RELATED"/>
    <property type="match status" value="1"/>
</dbReference>
<sequence length="253" mass="27919">METFGELLIVTLSYLLILAVVLLDRKFEIGLWRELLTSSVLSLIQLIGVGFVILFLFKLQLKAVYPLFILLFYVNAAIISTKRFTFKGYSKRTGFLISFISIASISSVSLLFLFLSGILKIKANSIIPLAGIVTAAGMRSLSLAFKYYATRLKDLEDIIVSMAALGASDTQIFKFIFREIINDVTIPTRDMLRSAGIVHIPGVMVGLLLAGTLPLKAAVIQFAILATMIFQFFFVPSLALFTLIATCGLKIEK</sequence>
<feature type="transmembrane region" description="Helical" evidence="6">
    <location>
        <begin position="125"/>
        <end position="145"/>
    </location>
</feature>
<feature type="transmembrane region" description="Helical" evidence="6">
    <location>
        <begin position="93"/>
        <end position="119"/>
    </location>
</feature>
<dbReference type="InterPro" id="IPR005226">
    <property type="entry name" value="UPF0014_fam"/>
</dbReference>
<evidence type="ECO:0000256" key="4">
    <source>
        <dbReference type="ARBA" id="ARBA00022989"/>
    </source>
</evidence>
<evidence type="ECO:0000256" key="6">
    <source>
        <dbReference type="SAM" id="Phobius"/>
    </source>
</evidence>
<evidence type="ECO:0000256" key="1">
    <source>
        <dbReference type="ARBA" id="ARBA00004141"/>
    </source>
</evidence>
<name>A0A4R1GK58_9BACT</name>
<dbReference type="PANTHER" id="PTHR30028:SF0">
    <property type="entry name" value="PROTEIN ALUMINUM SENSITIVE 3"/>
    <property type="match status" value="1"/>
</dbReference>
<evidence type="ECO:0000256" key="5">
    <source>
        <dbReference type="ARBA" id="ARBA00023136"/>
    </source>
</evidence>
<dbReference type="Pfam" id="PF03649">
    <property type="entry name" value="UPF0014"/>
    <property type="match status" value="1"/>
</dbReference>
<accession>A0A4R1GK58</accession>
<evidence type="ECO:0000256" key="2">
    <source>
        <dbReference type="ARBA" id="ARBA00005268"/>
    </source>
</evidence>
<comment type="caution">
    <text evidence="7">The sequence shown here is derived from an EMBL/GenBank/DDBJ whole genome shotgun (WGS) entry which is preliminary data.</text>
</comment>
<evidence type="ECO:0000256" key="3">
    <source>
        <dbReference type="ARBA" id="ARBA00022692"/>
    </source>
</evidence>
<dbReference type="GO" id="GO:0005886">
    <property type="term" value="C:plasma membrane"/>
    <property type="evidence" value="ECO:0007669"/>
    <property type="project" value="TreeGrafter"/>
</dbReference>
<proteinExistence type="inferred from homology"/>